<dbReference type="Proteomes" id="UP001142610">
    <property type="component" value="Unassembled WGS sequence"/>
</dbReference>
<sequence length="167" mass="18329">MQFLGLLVTILVGISVWYWRIRMLKNLGDNVIDATSRFQGARRRKKIASATESSPVEAIADPVTAAATLIRLLVGEETWPTAQGRVQVRLAELSSFPLAKEAVTYADWAGKQPVERRRAVESLTARLRDWLTLEERQDLVALVADAASSGTASIQAKASREALALIN</sequence>
<protein>
    <submittedName>
        <fullName evidence="1">Uncharacterized protein</fullName>
    </submittedName>
</protein>
<organism evidence="1 2">
    <name type="scientific">Parvularcula maris</name>
    <dbReference type="NCBI Taxonomy" id="2965077"/>
    <lineage>
        <taxon>Bacteria</taxon>
        <taxon>Pseudomonadati</taxon>
        <taxon>Pseudomonadota</taxon>
        <taxon>Alphaproteobacteria</taxon>
        <taxon>Parvularculales</taxon>
        <taxon>Parvularculaceae</taxon>
        <taxon>Parvularcula</taxon>
    </lineage>
</organism>
<keyword evidence="2" id="KW-1185">Reference proteome</keyword>
<dbReference type="AlphaFoldDB" id="A0A9X2L8P0"/>
<name>A0A9X2L8P0_9PROT</name>
<reference evidence="1" key="1">
    <citation type="submission" date="2022-07" db="EMBL/GenBank/DDBJ databases">
        <title>Parvularcula maris sp. nov., an algicidal bacterium isolated from seawater.</title>
        <authorList>
            <person name="Li F."/>
        </authorList>
    </citation>
    <scope>NUCLEOTIDE SEQUENCE</scope>
    <source>
        <strain evidence="1">BGMRC 0090</strain>
    </source>
</reference>
<gene>
    <name evidence="1" type="ORF">NOG11_07005</name>
</gene>
<evidence type="ECO:0000313" key="2">
    <source>
        <dbReference type="Proteomes" id="UP001142610"/>
    </source>
</evidence>
<dbReference type="EMBL" id="JANIBC010000003">
    <property type="protein sequence ID" value="MCQ8185138.1"/>
    <property type="molecule type" value="Genomic_DNA"/>
</dbReference>
<accession>A0A9X2L8P0</accession>
<comment type="caution">
    <text evidence="1">The sequence shown here is derived from an EMBL/GenBank/DDBJ whole genome shotgun (WGS) entry which is preliminary data.</text>
</comment>
<dbReference type="RefSeq" id="WP_256619000.1">
    <property type="nucleotide sequence ID" value="NZ_JANIBC010000003.1"/>
</dbReference>
<evidence type="ECO:0000313" key="1">
    <source>
        <dbReference type="EMBL" id="MCQ8185138.1"/>
    </source>
</evidence>
<proteinExistence type="predicted"/>